<dbReference type="SUPFAM" id="SSF48403">
    <property type="entry name" value="Ankyrin repeat"/>
    <property type="match status" value="1"/>
</dbReference>
<dbReference type="InterPro" id="IPR002110">
    <property type="entry name" value="Ankyrin_rpt"/>
</dbReference>
<protein>
    <submittedName>
        <fullName evidence="5">Ankyrin repeat domain-containing protein</fullName>
    </submittedName>
</protein>
<dbReference type="PROSITE" id="PS50088">
    <property type="entry name" value="ANK_REPEAT"/>
    <property type="match status" value="1"/>
</dbReference>
<dbReference type="PANTHER" id="PTHR24201:SF15">
    <property type="entry name" value="ANKYRIN REPEAT DOMAIN-CONTAINING PROTEIN 66"/>
    <property type="match status" value="1"/>
</dbReference>
<dbReference type="InterPro" id="IPR036770">
    <property type="entry name" value="Ankyrin_rpt-contain_sf"/>
</dbReference>
<dbReference type="AlphaFoldDB" id="A0A7G5CC30"/>
<dbReference type="RefSeq" id="WP_182183684.1">
    <property type="nucleotide sequence ID" value="NZ_CP050530.1"/>
</dbReference>
<reference evidence="5 6" key="1">
    <citation type="journal article" date="2020" name="Mol. Biol. Evol.">
        <title>Life and death of selfish genes: comparative genomics reveals the dynamic evolution of cytoplasmic incompatibility.</title>
        <authorList>
            <person name="Martinez J."/>
            <person name="Klasson L."/>
            <person name="Welch J."/>
            <person name="Jiggins F.M."/>
        </authorList>
    </citation>
    <scope>NUCLEOTIDE SEQUENCE [LARGE SCALE GENOMIC DNA]</scope>
    <source>
        <strain evidence="5">WNik</strain>
    </source>
</reference>
<dbReference type="Proteomes" id="UP000515596">
    <property type="component" value="Chromosome"/>
</dbReference>
<dbReference type="SMART" id="SM00248">
    <property type="entry name" value="ANK"/>
    <property type="match status" value="1"/>
</dbReference>
<keyword evidence="1" id="KW-0677">Repeat</keyword>
<dbReference type="Gene3D" id="1.25.40.20">
    <property type="entry name" value="Ankyrin repeat-containing domain"/>
    <property type="match status" value="2"/>
</dbReference>
<feature type="region of interest" description="Disordered" evidence="4">
    <location>
        <begin position="212"/>
        <end position="273"/>
    </location>
</feature>
<accession>A0A7G5CC30</accession>
<evidence type="ECO:0000313" key="5">
    <source>
        <dbReference type="EMBL" id="QMV46764.1"/>
    </source>
</evidence>
<name>A0A7G5CC30_WOLPI</name>
<feature type="compositionally biased region" description="Basic and acidic residues" evidence="4">
    <location>
        <begin position="212"/>
        <end position="226"/>
    </location>
</feature>
<feature type="repeat" description="ANK" evidence="3">
    <location>
        <begin position="155"/>
        <end position="187"/>
    </location>
</feature>
<dbReference type="PROSITE" id="PS50297">
    <property type="entry name" value="ANK_REP_REGION"/>
    <property type="match status" value="1"/>
</dbReference>
<evidence type="ECO:0000256" key="2">
    <source>
        <dbReference type="ARBA" id="ARBA00023043"/>
    </source>
</evidence>
<gene>
    <name evidence="5" type="ORF">HC356_01210</name>
</gene>
<evidence type="ECO:0000313" key="6">
    <source>
        <dbReference type="Proteomes" id="UP000515596"/>
    </source>
</evidence>
<evidence type="ECO:0000256" key="3">
    <source>
        <dbReference type="PROSITE-ProRule" id="PRU00023"/>
    </source>
</evidence>
<evidence type="ECO:0000256" key="4">
    <source>
        <dbReference type="SAM" id="MobiDB-lite"/>
    </source>
</evidence>
<evidence type="ECO:0000256" key="1">
    <source>
        <dbReference type="ARBA" id="ARBA00022737"/>
    </source>
</evidence>
<proteinExistence type="predicted"/>
<sequence length="459" mass="51018">MSGEVANKKFSYGILEYLEHLEEDISLLDNENFTQCIIRLLQTGADPNIQNQDGKTLSYYLDKHLLNILNDLENDSNLLNDSNNIKYIGSLLKIGANPNVQNQAGRTLSYYLDKHLLNILNDLEDDSNLLDNPNNIEYIGSLLGAGADPNVQNQAGKTLLHYVAEHNNIDAIRFLLSKKADPSITDKSGKTPAKYATESDCIRAVNCPDPDKDQGYHSDGSCENKENPANNSSNYPNKHNDDQALRDDLGYGSGDDNKAISTEPSDCDRKDEDSSCSSSDYLFLEDSLLAKLGIPLTTDEQELIDKFCEEIRGITTKNKQESEESILESIEKIVNEYLEKGLRLNSSCSNGNEKGDKETVTNLILEEIEDVLNHRVNPRFSTGILNIPDCIDESDGNECEADKYKTSGIIIKKIISNLLLKGGGMRKIFSTVIPSLQINIMTVIIQMISVRNIRVGKKS</sequence>
<dbReference type="EMBL" id="CP050530">
    <property type="protein sequence ID" value="QMV46764.1"/>
    <property type="molecule type" value="Genomic_DNA"/>
</dbReference>
<dbReference type="InterPro" id="IPR050776">
    <property type="entry name" value="Ank_Repeat/CDKN_Inhibitor"/>
</dbReference>
<feature type="compositionally biased region" description="Polar residues" evidence="4">
    <location>
        <begin position="227"/>
        <end position="237"/>
    </location>
</feature>
<dbReference type="Pfam" id="PF12796">
    <property type="entry name" value="Ank_2"/>
    <property type="match status" value="1"/>
</dbReference>
<dbReference type="PANTHER" id="PTHR24201">
    <property type="entry name" value="ANK_REP_REGION DOMAIN-CONTAINING PROTEIN"/>
    <property type="match status" value="1"/>
</dbReference>
<organism evidence="5 6">
    <name type="scientific">Wolbachia pipientis</name>
    <dbReference type="NCBI Taxonomy" id="955"/>
    <lineage>
        <taxon>Bacteria</taxon>
        <taxon>Pseudomonadati</taxon>
        <taxon>Pseudomonadota</taxon>
        <taxon>Alphaproteobacteria</taxon>
        <taxon>Rickettsiales</taxon>
        <taxon>Anaplasmataceae</taxon>
        <taxon>Wolbachieae</taxon>
        <taxon>Wolbachia</taxon>
    </lineage>
</organism>
<feature type="compositionally biased region" description="Basic and acidic residues" evidence="4">
    <location>
        <begin position="238"/>
        <end position="249"/>
    </location>
</feature>
<keyword evidence="2 3" id="KW-0040">ANK repeat</keyword>